<gene>
    <name evidence="4" type="ORF">GCM10023172_00150</name>
</gene>
<feature type="domain" description="Enoyl reductase (ER)" evidence="3">
    <location>
        <begin position="13"/>
        <end position="334"/>
    </location>
</feature>
<dbReference type="EMBL" id="BAABGQ010000001">
    <property type="protein sequence ID" value="GAA4492670.1"/>
    <property type="molecule type" value="Genomic_DNA"/>
</dbReference>
<dbReference type="PROSITE" id="PS01162">
    <property type="entry name" value="QOR_ZETA_CRYSTAL"/>
    <property type="match status" value="1"/>
</dbReference>
<name>A0ABP8PW93_9BACT</name>
<accession>A0ABP8PW93</accession>
<keyword evidence="2" id="KW-0560">Oxidoreductase</keyword>
<keyword evidence="1" id="KW-0521">NADP</keyword>
<dbReference type="Pfam" id="PF08240">
    <property type="entry name" value="ADH_N"/>
    <property type="match status" value="1"/>
</dbReference>
<sequence>MLLNHRIVIDQPGGPEQLREEPVPVPQPHEALVRVRACGVAFGDIIYQRGALPGGPPSPLTPGYDLVGDVIAVGAAVTRVKPGDRVAALPVPGQGGYTTYICLPAAELIHLPTHLAPTEAVGAMLNYATAYRMLTRDARLRAGQRVLIHGAAGGVGTAVLQLARVLGLTAYGTASTGKQALVRAQGGIAIDYTTTDFVAEIAGLTGGAGVDAVLDGIGGPQLTRSYQCLNQTGTLVLFGVSSTLEGGGSPKRKMAASMLRFGLLKLRPNRKRVTMSFPSSKADLQALRTDAEAMLQLLAEGKIKPLITHVLPLSQAAEAHRLLTETRPVGKIVLEP</sequence>
<organism evidence="4 5">
    <name type="scientific">Hymenobacter ginsengisoli</name>
    <dbReference type="NCBI Taxonomy" id="1051626"/>
    <lineage>
        <taxon>Bacteria</taxon>
        <taxon>Pseudomonadati</taxon>
        <taxon>Bacteroidota</taxon>
        <taxon>Cytophagia</taxon>
        <taxon>Cytophagales</taxon>
        <taxon>Hymenobacteraceae</taxon>
        <taxon>Hymenobacter</taxon>
    </lineage>
</organism>
<dbReference type="InterPro" id="IPR013154">
    <property type="entry name" value="ADH-like_N"/>
</dbReference>
<dbReference type="SUPFAM" id="SSF50129">
    <property type="entry name" value="GroES-like"/>
    <property type="match status" value="1"/>
</dbReference>
<dbReference type="Gene3D" id="3.90.180.10">
    <property type="entry name" value="Medium-chain alcohol dehydrogenases, catalytic domain"/>
    <property type="match status" value="1"/>
</dbReference>
<evidence type="ECO:0000313" key="5">
    <source>
        <dbReference type="Proteomes" id="UP001501243"/>
    </source>
</evidence>
<dbReference type="InterPro" id="IPR020843">
    <property type="entry name" value="ER"/>
</dbReference>
<dbReference type="InterPro" id="IPR002364">
    <property type="entry name" value="Quin_OxRdtase/zeta-crystal_CS"/>
</dbReference>
<dbReference type="RefSeq" id="WP_208133573.1">
    <property type="nucleotide sequence ID" value="NZ_BAABGQ010000001.1"/>
</dbReference>
<dbReference type="SUPFAM" id="SSF51735">
    <property type="entry name" value="NAD(P)-binding Rossmann-fold domains"/>
    <property type="match status" value="1"/>
</dbReference>
<evidence type="ECO:0000256" key="2">
    <source>
        <dbReference type="ARBA" id="ARBA00023002"/>
    </source>
</evidence>
<dbReference type="PANTHER" id="PTHR48106:SF18">
    <property type="entry name" value="QUINONE OXIDOREDUCTASE PIG3"/>
    <property type="match status" value="1"/>
</dbReference>
<dbReference type="Proteomes" id="UP001501243">
    <property type="component" value="Unassembled WGS sequence"/>
</dbReference>
<evidence type="ECO:0000259" key="3">
    <source>
        <dbReference type="SMART" id="SM00829"/>
    </source>
</evidence>
<dbReference type="Gene3D" id="3.40.50.720">
    <property type="entry name" value="NAD(P)-binding Rossmann-like Domain"/>
    <property type="match status" value="1"/>
</dbReference>
<keyword evidence="5" id="KW-1185">Reference proteome</keyword>
<dbReference type="InterPro" id="IPR036291">
    <property type="entry name" value="NAD(P)-bd_dom_sf"/>
</dbReference>
<protein>
    <submittedName>
        <fullName evidence="4">Medium chain dehydrogenase/reductase family protein</fullName>
    </submittedName>
</protein>
<comment type="caution">
    <text evidence="4">The sequence shown here is derived from an EMBL/GenBank/DDBJ whole genome shotgun (WGS) entry which is preliminary data.</text>
</comment>
<reference evidence="5" key="1">
    <citation type="journal article" date="2019" name="Int. J. Syst. Evol. Microbiol.">
        <title>The Global Catalogue of Microorganisms (GCM) 10K type strain sequencing project: providing services to taxonomists for standard genome sequencing and annotation.</title>
        <authorList>
            <consortium name="The Broad Institute Genomics Platform"/>
            <consortium name="The Broad Institute Genome Sequencing Center for Infectious Disease"/>
            <person name="Wu L."/>
            <person name="Ma J."/>
        </authorList>
    </citation>
    <scope>NUCLEOTIDE SEQUENCE [LARGE SCALE GENOMIC DNA]</scope>
    <source>
        <strain evidence="5">JCM 17841</strain>
    </source>
</reference>
<dbReference type="PANTHER" id="PTHR48106">
    <property type="entry name" value="QUINONE OXIDOREDUCTASE PIG3-RELATED"/>
    <property type="match status" value="1"/>
</dbReference>
<dbReference type="SMART" id="SM00829">
    <property type="entry name" value="PKS_ER"/>
    <property type="match status" value="1"/>
</dbReference>
<proteinExistence type="predicted"/>
<evidence type="ECO:0000313" key="4">
    <source>
        <dbReference type="EMBL" id="GAA4492670.1"/>
    </source>
</evidence>
<evidence type="ECO:0000256" key="1">
    <source>
        <dbReference type="ARBA" id="ARBA00022857"/>
    </source>
</evidence>
<dbReference type="InterPro" id="IPR011032">
    <property type="entry name" value="GroES-like_sf"/>
</dbReference>
<dbReference type="Pfam" id="PF13602">
    <property type="entry name" value="ADH_zinc_N_2"/>
    <property type="match status" value="1"/>
</dbReference>